<evidence type="ECO:0000313" key="4">
    <source>
        <dbReference type="Proteomes" id="UP000828390"/>
    </source>
</evidence>
<dbReference type="Pfam" id="PF00128">
    <property type="entry name" value="Alpha-amylase"/>
    <property type="match status" value="1"/>
</dbReference>
<dbReference type="GO" id="GO:0016323">
    <property type="term" value="C:basolateral plasma membrane"/>
    <property type="evidence" value="ECO:0007669"/>
    <property type="project" value="TreeGrafter"/>
</dbReference>
<dbReference type="Proteomes" id="UP000828390">
    <property type="component" value="Unassembled WGS sequence"/>
</dbReference>
<accession>A0A9D4R7K3</accession>
<dbReference type="OrthoDB" id="1740265at2759"/>
<dbReference type="GO" id="GO:1903801">
    <property type="term" value="P:L-leucine import across plasma membrane"/>
    <property type="evidence" value="ECO:0007669"/>
    <property type="project" value="TreeGrafter"/>
</dbReference>
<dbReference type="GO" id="GO:0005975">
    <property type="term" value="P:carbohydrate metabolic process"/>
    <property type="evidence" value="ECO:0007669"/>
    <property type="project" value="InterPro"/>
</dbReference>
<evidence type="ECO:0000313" key="3">
    <source>
        <dbReference type="EMBL" id="KAH3856757.1"/>
    </source>
</evidence>
<dbReference type="AlphaFoldDB" id="A0A9D4R7K3"/>
<dbReference type="InterPro" id="IPR006047">
    <property type="entry name" value="GH13_cat_dom"/>
</dbReference>
<dbReference type="InterPro" id="IPR017853">
    <property type="entry name" value="GH"/>
</dbReference>
<dbReference type="Gene3D" id="3.20.20.80">
    <property type="entry name" value="Glycosidases"/>
    <property type="match status" value="1"/>
</dbReference>
<gene>
    <name evidence="3" type="ORF">DPMN_099351</name>
</gene>
<keyword evidence="1" id="KW-0812">Transmembrane</keyword>
<feature type="transmembrane region" description="Helical" evidence="1">
    <location>
        <begin position="74"/>
        <end position="97"/>
    </location>
</feature>
<dbReference type="GO" id="GO:0015173">
    <property type="term" value="F:aromatic amino acid transmembrane transporter activity"/>
    <property type="evidence" value="ECO:0007669"/>
    <property type="project" value="TreeGrafter"/>
</dbReference>
<dbReference type="PANTHER" id="PTHR46673:SF1">
    <property type="entry name" value="4F2 CELL-SURFACE ANTIGEN HEAVY CHAIN"/>
    <property type="match status" value="1"/>
</dbReference>
<dbReference type="Gene3D" id="3.90.400.10">
    <property type="entry name" value="Oligo-1,6-glucosidase, Domain 2"/>
    <property type="match status" value="1"/>
</dbReference>
<feature type="domain" description="Glycosyl hydrolase family 13 catalytic" evidence="2">
    <location>
        <begin position="116"/>
        <end position="481"/>
    </location>
</feature>
<organism evidence="3 4">
    <name type="scientific">Dreissena polymorpha</name>
    <name type="common">Zebra mussel</name>
    <name type="synonym">Mytilus polymorpha</name>
    <dbReference type="NCBI Taxonomy" id="45954"/>
    <lineage>
        <taxon>Eukaryota</taxon>
        <taxon>Metazoa</taxon>
        <taxon>Spiralia</taxon>
        <taxon>Lophotrochozoa</taxon>
        <taxon>Mollusca</taxon>
        <taxon>Bivalvia</taxon>
        <taxon>Autobranchia</taxon>
        <taxon>Heteroconchia</taxon>
        <taxon>Euheterodonta</taxon>
        <taxon>Imparidentia</taxon>
        <taxon>Neoheterodontei</taxon>
        <taxon>Myida</taxon>
        <taxon>Dreissenoidea</taxon>
        <taxon>Dreissenidae</taxon>
        <taxon>Dreissena</taxon>
    </lineage>
</organism>
<dbReference type="GO" id="GO:0015180">
    <property type="term" value="F:L-alanine transmembrane transporter activity"/>
    <property type="evidence" value="ECO:0007669"/>
    <property type="project" value="TreeGrafter"/>
</dbReference>
<dbReference type="InterPro" id="IPR031984">
    <property type="entry name" value="SLC3A2_N"/>
</dbReference>
<dbReference type="InterPro" id="IPR042280">
    <property type="entry name" value="SLC3A2"/>
</dbReference>
<dbReference type="GO" id="GO:0015823">
    <property type="term" value="P:phenylalanine transport"/>
    <property type="evidence" value="ECO:0007669"/>
    <property type="project" value="TreeGrafter"/>
</dbReference>
<keyword evidence="4" id="KW-1185">Reference proteome</keyword>
<dbReference type="GO" id="GO:1904273">
    <property type="term" value="P:L-alanine import across plasma membrane"/>
    <property type="evidence" value="ECO:0007669"/>
    <property type="project" value="TreeGrafter"/>
</dbReference>
<dbReference type="SMART" id="SM00642">
    <property type="entry name" value="Aamy"/>
    <property type="match status" value="1"/>
</dbReference>
<evidence type="ECO:0000256" key="1">
    <source>
        <dbReference type="SAM" id="Phobius"/>
    </source>
</evidence>
<keyword evidence="1" id="KW-1133">Transmembrane helix</keyword>
<keyword evidence="1" id="KW-0472">Membrane</keyword>
<evidence type="ECO:0000259" key="2">
    <source>
        <dbReference type="SMART" id="SM00642"/>
    </source>
</evidence>
<reference evidence="3" key="2">
    <citation type="submission" date="2020-11" db="EMBL/GenBank/DDBJ databases">
        <authorList>
            <person name="McCartney M.A."/>
            <person name="Auch B."/>
            <person name="Kono T."/>
            <person name="Mallez S."/>
            <person name="Becker A."/>
            <person name="Gohl D.M."/>
            <person name="Silverstein K.A.T."/>
            <person name="Koren S."/>
            <person name="Bechman K.B."/>
            <person name="Herman A."/>
            <person name="Abrahante J.E."/>
            <person name="Garbe J."/>
        </authorList>
    </citation>
    <scope>NUCLEOTIDE SEQUENCE</scope>
    <source>
        <strain evidence="3">Duluth1</strain>
        <tissue evidence="3">Whole animal</tissue>
    </source>
</reference>
<dbReference type="SUPFAM" id="SSF51445">
    <property type="entry name" value="(Trans)glycosidases"/>
    <property type="match status" value="1"/>
</dbReference>
<protein>
    <recommendedName>
        <fullName evidence="2">Glycosyl hydrolase family 13 catalytic domain-containing protein</fullName>
    </recommendedName>
</protein>
<dbReference type="GO" id="GO:0016324">
    <property type="term" value="C:apical plasma membrane"/>
    <property type="evidence" value="ECO:0007669"/>
    <property type="project" value="TreeGrafter"/>
</dbReference>
<dbReference type="PANTHER" id="PTHR46673">
    <property type="entry name" value="4F2 CELL-SURFACE ANTIGEN HEAVY CHAIN"/>
    <property type="match status" value="1"/>
</dbReference>
<proteinExistence type="predicted"/>
<dbReference type="GO" id="GO:0015190">
    <property type="term" value="F:L-leucine transmembrane transporter activity"/>
    <property type="evidence" value="ECO:0007669"/>
    <property type="project" value="TreeGrafter"/>
</dbReference>
<dbReference type="InterPro" id="IPR045857">
    <property type="entry name" value="O16G_dom_2"/>
</dbReference>
<name>A0A9D4R7K3_DREPO</name>
<sequence length="624" mass="70814">MANENANHPLPEKDKDDFYTTELDDSKAKFIQNGDDSHVVVEVGSSSEASFNGLGKEELMKYADDPFWVRTRKILFILFWVGWLAMLVAAVLIIVFAPKCPERPNLKWYQKDVIYQVQPKSFLDTTTDKNDAGAGIGDLHGINAKISYFEDIGVNALWINSIYEAGKDSYEGQDVVDHKKVSEILGGMAAFDDLRKNTKKKGMKLILDFIPNYTGKTHQWFNKSETRDADYADYYIWADGKSSTSPPNNWVTVDNQPAWTYSNVRKQWYYHSSSLKYPELNLRNETVLAELDGILRFWFEKGVDGFAVQGLQHLVEGNDTLLNENTAGQHTMDQADNLNLVKRWRAIADSFSDKPGRERVLIGMVSGTTNITTEYKNAGIHITISDVLVATSSSCDNTCIVEKLVSATEDSNGWRGWMLDNENTERYATKWNEAKQKAWQVFHLLLPGTPIVYYGDEIAMTNGNVAANQKKDPLGKRDEYRTPMLWSRKENAGFCAADIAPWLPVNADYQSTSVEYNKAHLLPYSTLESFQDLVNLRKKEAFQFGSVEFKTYSKDILYFIRKAKGFPSYLVVMNNGAKTTGFDDIADTLTLVFDSKRQLKTPETFNLKEAPLGFNDGEIYVFEY</sequence>
<dbReference type="Pfam" id="PF16028">
    <property type="entry name" value="SLC3A2_N"/>
    <property type="match status" value="1"/>
</dbReference>
<dbReference type="EMBL" id="JAIWYP010000003">
    <property type="protein sequence ID" value="KAH3856757.1"/>
    <property type="molecule type" value="Genomic_DNA"/>
</dbReference>
<comment type="caution">
    <text evidence="3">The sequence shown here is derived from an EMBL/GenBank/DDBJ whole genome shotgun (WGS) entry which is preliminary data.</text>
</comment>
<reference evidence="3" key="1">
    <citation type="journal article" date="2019" name="bioRxiv">
        <title>The Genome of the Zebra Mussel, Dreissena polymorpha: A Resource for Invasive Species Research.</title>
        <authorList>
            <person name="McCartney M.A."/>
            <person name="Auch B."/>
            <person name="Kono T."/>
            <person name="Mallez S."/>
            <person name="Zhang Y."/>
            <person name="Obille A."/>
            <person name="Becker A."/>
            <person name="Abrahante J.E."/>
            <person name="Garbe J."/>
            <person name="Badalamenti J.P."/>
            <person name="Herman A."/>
            <person name="Mangelson H."/>
            <person name="Liachko I."/>
            <person name="Sullivan S."/>
            <person name="Sone E.D."/>
            <person name="Koren S."/>
            <person name="Silverstein K.A.T."/>
            <person name="Beckman K.B."/>
            <person name="Gohl D.M."/>
        </authorList>
    </citation>
    <scope>NUCLEOTIDE SEQUENCE</scope>
    <source>
        <strain evidence="3">Duluth1</strain>
        <tissue evidence="3">Whole animal</tissue>
    </source>
</reference>